<dbReference type="GO" id="GO:0005829">
    <property type="term" value="C:cytosol"/>
    <property type="evidence" value="ECO:0007669"/>
    <property type="project" value="TreeGrafter"/>
</dbReference>
<feature type="domain" description="OmpR/PhoB-type" evidence="9">
    <location>
        <begin position="137"/>
        <end position="234"/>
    </location>
</feature>
<name>A0A1L6KLU6_ACIHA</name>
<evidence type="ECO:0000259" key="8">
    <source>
        <dbReference type="PROSITE" id="PS50110"/>
    </source>
</evidence>
<keyword evidence="5" id="KW-0804">Transcription</keyword>
<dbReference type="KEGG" id="ahl:AHTJS_06430"/>
<dbReference type="Proteomes" id="UP000294395">
    <property type="component" value="Chromosome"/>
</dbReference>
<evidence type="ECO:0000313" key="12">
    <source>
        <dbReference type="Proteomes" id="UP000294395"/>
    </source>
</evidence>
<keyword evidence="3" id="KW-0805">Transcription regulation</keyword>
<evidence type="ECO:0000313" key="11">
    <source>
        <dbReference type="EMBL" id="QBQ15938.1"/>
    </source>
</evidence>
<evidence type="ECO:0000256" key="1">
    <source>
        <dbReference type="ARBA" id="ARBA00022553"/>
    </source>
</evidence>
<dbReference type="Pfam" id="PF00486">
    <property type="entry name" value="Trans_reg_C"/>
    <property type="match status" value="1"/>
</dbReference>
<evidence type="ECO:0000313" key="13">
    <source>
        <dbReference type="Proteomes" id="UP000451048"/>
    </source>
</evidence>
<dbReference type="GO" id="GO:0000156">
    <property type="term" value="F:phosphorelay response regulator activity"/>
    <property type="evidence" value="ECO:0007669"/>
    <property type="project" value="TreeGrafter"/>
</dbReference>
<dbReference type="GO" id="GO:0000976">
    <property type="term" value="F:transcription cis-regulatory region binding"/>
    <property type="evidence" value="ECO:0007669"/>
    <property type="project" value="TreeGrafter"/>
</dbReference>
<dbReference type="InterPro" id="IPR016032">
    <property type="entry name" value="Sig_transdc_resp-reg_C-effctor"/>
</dbReference>
<dbReference type="FunFam" id="1.10.10.10:FF:000058">
    <property type="entry name" value="DNA-binding response OmpR family regulator"/>
    <property type="match status" value="1"/>
</dbReference>
<dbReference type="EMBL" id="CP038009">
    <property type="protein sequence ID" value="QBQ15938.1"/>
    <property type="molecule type" value="Genomic_DNA"/>
</dbReference>
<keyword evidence="2" id="KW-0902">Two-component regulatory system</keyword>
<dbReference type="SMART" id="SM00862">
    <property type="entry name" value="Trans_reg_C"/>
    <property type="match status" value="1"/>
</dbReference>
<dbReference type="InterPro" id="IPR039420">
    <property type="entry name" value="WalR-like"/>
</dbReference>
<dbReference type="Proteomes" id="UP000451048">
    <property type="component" value="Unassembled WGS sequence"/>
</dbReference>
<dbReference type="InterPro" id="IPR001789">
    <property type="entry name" value="Sig_transdc_resp-reg_receiver"/>
</dbReference>
<dbReference type="EMBL" id="WTTO01000020">
    <property type="protein sequence ID" value="NAR73493.1"/>
    <property type="molecule type" value="Genomic_DNA"/>
</dbReference>
<dbReference type="AlphaFoldDB" id="A0A1L6KLU6"/>
<dbReference type="InterPro" id="IPR011006">
    <property type="entry name" value="CheY-like_superfamily"/>
</dbReference>
<dbReference type="PANTHER" id="PTHR48111:SF22">
    <property type="entry name" value="REGULATOR OF RPOS"/>
    <property type="match status" value="1"/>
</dbReference>
<dbReference type="PROSITE" id="PS50110">
    <property type="entry name" value="RESPONSE_REGULATORY"/>
    <property type="match status" value="1"/>
</dbReference>
<keyword evidence="1 6" id="KW-0597">Phosphoprotein</keyword>
<organism evidence="10 13">
    <name type="scientific">Acinetobacter haemolyticus</name>
    <dbReference type="NCBI Taxonomy" id="29430"/>
    <lineage>
        <taxon>Bacteria</taxon>
        <taxon>Pseudomonadati</taxon>
        <taxon>Pseudomonadota</taxon>
        <taxon>Gammaproteobacteria</taxon>
        <taxon>Moraxellales</taxon>
        <taxon>Moraxellaceae</taxon>
        <taxon>Acinetobacter</taxon>
    </lineage>
</organism>
<dbReference type="InterPro" id="IPR036388">
    <property type="entry name" value="WH-like_DNA-bd_sf"/>
</dbReference>
<dbReference type="Gene3D" id="6.10.250.690">
    <property type="match status" value="1"/>
</dbReference>
<evidence type="ECO:0000256" key="7">
    <source>
        <dbReference type="PROSITE-ProRule" id="PRU01091"/>
    </source>
</evidence>
<dbReference type="GO" id="GO:0032993">
    <property type="term" value="C:protein-DNA complex"/>
    <property type="evidence" value="ECO:0007669"/>
    <property type="project" value="TreeGrafter"/>
</dbReference>
<evidence type="ECO:0000256" key="3">
    <source>
        <dbReference type="ARBA" id="ARBA00023015"/>
    </source>
</evidence>
<dbReference type="OrthoDB" id="9802426at2"/>
<dbReference type="InterPro" id="IPR001867">
    <property type="entry name" value="OmpR/PhoB-type_DNA-bd"/>
</dbReference>
<dbReference type="SMART" id="SM00448">
    <property type="entry name" value="REC"/>
    <property type="match status" value="1"/>
</dbReference>
<feature type="modified residue" description="4-aspartylphosphate" evidence="6">
    <location>
        <position position="62"/>
    </location>
</feature>
<dbReference type="SUPFAM" id="SSF46894">
    <property type="entry name" value="C-terminal effector domain of the bipartite response regulators"/>
    <property type="match status" value="1"/>
</dbReference>
<dbReference type="CDD" id="cd00383">
    <property type="entry name" value="trans_reg_C"/>
    <property type="match status" value="1"/>
</dbReference>
<gene>
    <name evidence="11" type="ORF">AHTJR_06510</name>
    <name evidence="10" type="ORF">GPS52_08290</name>
</gene>
<reference evidence="10 13" key="2">
    <citation type="submission" date="2019-12" db="EMBL/GenBank/DDBJ databases">
        <title>Acinetobacter haemolyticus comparative genomics.</title>
        <authorList>
            <person name="Castro-Jaimes S."/>
            <person name="Bello-Lopez E."/>
            <person name="Velazquez-Acosta C."/>
            <person name="Volkow-Fernandez P."/>
            <person name="Lozano-Zarain P."/>
            <person name="Castillo Ramirez S."/>
            <person name="Cevallos M.A."/>
        </authorList>
    </citation>
    <scope>NUCLEOTIDE SEQUENCE [LARGE SCALE GENOMIC DNA]</scope>
    <source>
        <strain evidence="10 13">AN10</strain>
    </source>
</reference>
<sequence>MNKSNTMPNTSYFILMVEDHYELASTVCEFLEDHGFVIDHARNLDAARQFLKQQPYHLLLLDINLPDGSGYELCEWLRTERGLDIPVLMLTARDTLDDKLKGFASGTDDYLVKPFDFNELVVRIRALIKRAMGEVSNSKLQIHDLVLDSATQQITRAGKIIDLPPIQFKLLKILMRNSPKVISKQEIVMELWGDEEPESDALRSHIYNLRKMVDKPFEQKLIHTVSGVGLKVAVASD</sequence>
<evidence type="ECO:0000259" key="9">
    <source>
        <dbReference type="PROSITE" id="PS51755"/>
    </source>
</evidence>
<dbReference type="STRING" id="29430.AHTJS_06430"/>
<evidence type="ECO:0000256" key="6">
    <source>
        <dbReference type="PROSITE-ProRule" id="PRU00169"/>
    </source>
</evidence>
<evidence type="ECO:0000256" key="5">
    <source>
        <dbReference type="ARBA" id="ARBA00023163"/>
    </source>
</evidence>
<dbReference type="GO" id="GO:0006355">
    <property type="term" value="P:regulation of DNA-templated transcription"/>
    <property type="evidence" value="ECO:0007669"/>
    <property type="project" value="InterPro"/>
</dbReference>
<evidence type="ECO:0000313" key="10">
    <source>
        <dbReference type="EMBL" id="NAR73493.1"/>
    </source>
</evidence>
<dbReference type="Gene3D" id="3.40.50.2300">
    <property type="match status" value="1"/>
</dbReference>
<feature type="domain" description="Response regulatory" evidence="8">
    <location>
        <begin position="13"/>
        <end position="128"/>
    </location>
</feature>
<keyword evidence="4 7" id="KW-0238">DNA-binding</keyword>
<dbReference type="Gene3D" id="1.10.10.10">
    <property type="entry name" value="Winged helix-like DNA-binding domain superfamily/Winged helix DNA-binding domain"/>
    <property type="match status" value="1"/>
</dbReference>
<dbReference type="Pfam" id="PF00072">
    <property type="entry name" value="Response_reg"/>
    <property type="match status" value="1"/>
</dbReference>
<evidence type="ECO:0000256" key="2">
    <source>
        <dbReference type="ARBA" id="ARBA00023012"/>
    </source>
</evidence>
<dbReference type="SUPFAM" id="SSF52172">
    <property type="entry name" value="CheY-like"/>
    <property type="match status" value="1"/>
</dbReference>
<protein>
    <submittedName>
        <fullName evidence="10 11">Response regulator</fullName>
    </submittedName>
</protein>
<proteinExistence type="predicted"/>
<feature type="DNA-binding region" description="OmpR/PhoB-type" evidence="7">
    <location>
        <begin position="137"/>
        <end position="234"/>
    </location>
</feature>
<dbReference type="PANTHER" id="PTHR48111">
    <property type="entry name" value="REGULATOR OF RPOS"/>
    <property type="match status" value="1"/>
</dbReference>
<accession>A0A1L6KLU6</accession>
<evidence type="ECO:0000256" key="4">
    <source>
        <dbReference type="ARBA" id="ARBA00023125"/>
    </source>
</evidence>
<dbReference type="PROSITE" id="PS51755">
    <property type="entry name" value="OMPR_PHOB"/>
    <property type="match status" value="1"/>
</dbReference>
<reference evidence="11 12" key="1">
    <citation type="submission" date="2019-03" db="EMBL/GenBank/DDBJ databases">
        <title>Complete genome sequence of two outbreak-associated Acinetobacter haemolyticus strains.</title>
        <authorList>
            <person name="Bai L."/>
            <person name="Zhang S.-C."/>
            <person name="Deng Y."/>
            <person name="Song C.-C."/>
            <person name="Kang G.-B."/>
            <person name="Dong Y."/>
            <person name="Wang Y."/>
            <person name="Gao F."/>
            <person name="Huang H."/>
        </authorList>
    </citation>
    <scope>NUCLEOTIDE SEQUENCE [LARGE SCALE GENOMIC DNA]</scope>
    <source>
        <strain evidence="11 12">TJR01</strain>
    </source>
</reference>
<dbReference type="CDD" id="cd17624">
    <property type="entry name" value="REC_OmpR_PmrA-like"/>
    <property type="match status" value="1"/>
</dbReference>